<dbReference type="InterPro" id="IPR036162">
    <property type="entry name" value="Resolvase-like_N_sf"/>
</dbReference>
<evidence type="ECO:0000313" key="2">
    <source>
        <dbReference type="Proteomes" id="UP000221015"/>
    </source>
</evidence>
<dbReference type="GO" id="GO:0000150">
    <property type="term" value="F:DNA strand exchange activity"/>
    <property type="evidence" value="ECO:0007669"/>
    <property type="project" value="InterPro"/>
</dbReference>
<organism evidence="1 2">
    <name type="scientific">Faecalibacterium prausnitzii</name>
    <dbReference type="NCBI Taxonomy" id="853"/>
    <lineage>
        <taxon>Bacteria</taxon>
        <taxon>Bacillati</taxon>
        <taxon>Bacillota</taxon>
        <taxon>Clostridia</taxon>
        <taxon>Eubacteriales</taxon>
        <taxon>Oscillospiraceae</taxon>
        <taxon>Faecalibacterium</taxon>
    </lineage>
</organism>
<sequence>MARKSRKNLPQPEQAMVSVQFPELDEEKIPTAIYGRLSVEDDEDNESMETQIALVQDFINRSGELNYVDTYFDNRSQNFLFSPLAEMASEAKM</sequence>
<dbReference type="GO" id="GO:0003677">
    <property type="term" value="F:DNA binding"/>
    <property type="evidence" value="ECO:0007669"/>
    <property type="project" value="InterPro"/>
</dbReference>
<name>A0A2J4JNB6_9FIRM</name>
<accession>A0A2J4JNB6</accession>
<evidence type="ECO:0000313" key="1">
    <source>
        <dbReference type="EMBL" id="PLK29357.1"/>
    </source>
</evidence>
<dbReference type="EMBL" id="NMTS02000056">
    <property type="protein sequence ID" value="PLK29357.1"/>
    <property type="molecule type" value="Genomic_DNA"/>
</dbReference>
<proteinExistence type="predicted"/>
<dbReference type="Gene3D" id="3.40.50.1390">
    <property type="entry name" value="Resolvase, N-terminal catalytic domain"/>
    <property type="match status" value="1"/>
</dbReference>
<reference evidence="1 2" key="1">
    <citation type="journal article" date="2017" name="Front. Microbiol.">
        <title>New Insights into the Diversity of the Genus Faecalibacterium.</title>
        <authorList>
            <person name="Benevides L."/>
            <person name="Burman S."/>
            <person name="Martin R."/>
            <person name="Robert V."/>
            <person name="Thomas M."/>
            <person name="Miquel S."/>
            <person name="Chain F."/>
            <person name="Sokol H."/>
            <person name="Bermudez-Humaran L.G."/>
            <person name="Morrison M."/>
            <person name="Langella P."/>
            <person name="Azevedo V.A."/>
            <person name="Chatel J.M."/>
            <person name="Soares S."/>
        </authorList>
    </citation>
    <scope>NUCLEOTIDE SEQUENCE [LARGE SCALE GENOMIC DNA]</scope>
    <source>
        <strain evidence="1 2">CNCM I 4542</strain>
    </source>
</reference>
<dbReference type="Proteomes" id="UP000221015">
    <property type="component" value="Unassembled WGS sequence"/>
</dbReference>
<dbReference type="RefSeq" id="WP_097775300.1">
    <property type="nucleotide sequence ID" value="NZ_NMTS02000056.1"/>
</dbReference>
<protein>
    <submittedName>
        <fullName evidence="1">Uncharacterized protein</fullName>
    </submittedName>
</protein>
<comment type="caution">
    <text evidence="1">The sequence shown here is derived from an EMBL/GenBank/DDBJ whole genome shotgun (WGS) entry which is preliminary data.</text>
</comment>
<gene>
    <name evidence="1" type="ORF">CGS50_009520</name>
</gene>
<dbReference type="AlphaFoldDB" id="A0A2J4JNB6"/>